<dbReference type="GO" id="GO:0005743">
    <property type="term" value="C:mitochondrial inner membrane"/>
    <property type="evidence" value="ECO:0007669"/>
    <property type="project" value="UniProtKB-SubCell"/>
</dbReference>
<dbReference type="PIRSF" id="PIRSF007871">
    <property type="entry name" value="Cox20"/>
    <property type="match status" value="1"/>
</dbReference>
<evidence type="ECO:0000313" key="11">
    <source>
        <dbReference type="EMBL" id="KHJ34302.1"/>
    </source>
</evidence>
<proteinExistence type="inferred from homology"/>
<comment type="function">
    <text evidence="9">Involved in the assembly of the cytochrome c oxidase complex.</text>
</comment>
<feature type="region of interest" description="Disordered" evidence="10">
    <location>
        <begin position="1"/>
        <end position="41"/>
    </location>
</feature>
<keyword evidence="4" id="KW-0812">Transmembrane</keyword>
<dbReference type="InterPro" id="IPR022533">
    <property type="entry name" value="Cox20"/>
</dbReference>
<dbReference type="STRING" id="52586.A0A0B1P6L1"/>
<protein>
    <recommendedName>
        <fullName evidence="3 9">Cytochrome c oxidase assembly protein COX20, mitochondrial</fullName>
    </recommendedName>
</protein>
<sequence length="194" mass="21359">MVLSNSDKEKIQSASVDKNQSEQNFKPTSKIFESFNTPPPNANVLPEGSGQNTAGALGREEVPSLYGALKTVRLEDFKQVHMYPCAKDSLIVGIASAFGMGGIRAVFGASIPKAANWAVGTFVITAIASYEVCQAKRSFEKNQMKKIVEVMDQKKAEMTAKEAALNEKRLDSRKIIDNGSQKSTYISWGNWKFW</sequence>
<evidence type="ECO:0000256" key="7">
    <source>
        <dbReference type="ARBA" id="ARBA00023128"/>
    </source>
</evidence>
<comment type="caution">
    <text evidence="11">The sequence shown here is derived from an EMBL/GenBank/DDBJ whole genome shotgun (WGS) entry which is preliminary data.</text>
</comment>
<evidence type="ECO:0000256" key="10">
    <source>
        <dbReference type="SAM" id="MobiDB-lite"/>
    </source>
</evidence>
<dbReference type="GO" id="GO:0033617">
    <property type="term" value="P:mitochondrial respiratory chain complex IV assembly"/>
    <property type="evidence" value="ECO:0007669"/>
    <property type="project" value="InterPro"/>
</dbReference>
<feature type="compositionally biased region" description="Basic and acidic residues" evidence="10">
    <location>
        <begin position="1"/>
        <end position="11"/>
    </location>
</feature>
<evidence type="ECO:0000256" key="2">
    <source>
        <dbReference type="ARBA" id="ARBA00009575"/>
    </source>
</evidence>
<keyword evidence="8 9" id="KW-0472">Membrane</keyword>
<comment type="subcellular location">
    <subcellularLocation>
        <location evidence="1 9">Mitochondrion inner membrane</location>
    </subcellularLocation>
</comment>
<organism evidence="11 12">
    <name type="scientific">Uncinula necator</name>
    <name type="common">Grape powdery mildew</name>
    <dbReference type="NCBI Taxonomy" id="52586"/>
    <lineage>
        <taxon>Eukaryota</taxon>
        <taxon>Fungi</taxon>
        <taxon>Dikarya</taxon>
        <taxon>Ascomycota</taxon>
        <taxon>Pezizomycotina</taxon>
        <taxon>Leotiomycetes</taxon>
        <taxon>Erysiphales</taxon>
        <taxon>Erysiphaceae</taxon>
        <taxon>Erysiphe</taxon>
    </lineage>
</organism>
<dbReference type="AlphaFoldDB" id="A0A0B1P6L1"/>
<keyword evidence="6" id="KW-1133">Transmembrane helix</keyword>
<evidence type="ECO:0000256" key="8">
    <source>
        <dbReference type="ARBA" id="ARBA00023136"/>
    </source>
</evidence>
<evidence type="ECO:0000256" key="4">
    <source>
        <dbReference type="ARBA" id="ARBA00022692"/>
    </source>
</evidence>
<keyword evidence="7 9" id="KW-0496">Mitochondrion</keyword>
<reference evidence="11 12" key="1">
    <citation type="journal article" date="2014" name="BMC Genomics">
        <title>Adaptive genomic structural variation in the grape powdery mildew pathogen, Erysiphe necator.</title>
        <authorList>
            <person name="Jones L."/>
            <person name="Riaz S."/>
            <person name="Morales-Cruz A."/>
            <person name="Amrine K.C."/>
            <person name="McGuire B."/>
            <person name="Gubler W.D."/>
            <person name="Walker M.A."/>
            <person name="Cantu D."/>
        </authorList>
    </citation>
    <scope>NUCLEOTIDE SEQUENCE [LARGE SCALE GENOMIC DNA]</scope>
    <source>
        <strain evidence="12">c</strain>
    </source>
</reference>
<dbReference type="PANTHER" id="PTHR31586">
    <property type="entry name" value="CYTOCHROME C OXIDASE PROTEIN 20"/>
    <property type="match status" value="1"/>
</dbReference>
<keyword evidence="5 9" id="KW-0999">Mitochondrion inner membrane</keyword>
<evidence type="ECO:0000256" key="3">
    <source>
        <dbReference type="ARBA" id="ARBA00017689"/>
    </source>
</evidence>
<gene>
    <name evidence="11" type="ORF">EV44_g2763</name>
</gene>
<dbReference type="PANTHER" id="PTHR31586:SF1">
    <property type="entry name" value="CYTOCHROME C OXIDASE ASSEMBLY PROTEIN COX20, MITOCHONDRIAL"/>
    <property type="match status" value="1"/>
</dbReference>
<evidence type="ECO:0000256" key="6">
    <source>
        <dbReference type="ARBA" id="ARBA00022989"/>
    </source>
</evidence>
<evidence type="ECO:0000256" key="9">
    <source>
        <dbReference type="PIRNR" id="PIRNR007871"/>
    </source>
</evidence>
<evidence type="ECO:0000256" key="1">
    <source>
        <dbReference type="ARBA" id="ARBA00004273"/>
    </source>
</evidence>
<name>A0A0B1P6L1_UNCNE</name>
<dbReference type="Proteomes" id="UP000030854">
    <property type="component" value="Unassembled WGS sequence"/>
</dbReference>
<comment type="similarity">
    <text evidence="2 9">Belongs to the COX20 family.</text>
</comment>
<keyword evidence="12" id="KW-1185">Reference proteome</keyword>
<evidence type="ECO:0000256" key="5">
    <source>
        <dbReference type="ARBA" id="ARBA00022792"/>
    </source>
</evidence>
<feature type="compositionally biased region" description="Polar residues" evidence="10">
    <location>
        <begin position="12"/>
        <end position="27"/>
    </location>
</feature>
<dbReference type="EMBL" id="JNVN01000957">
    <property type="protein sequence ID" value="KHJ34302.1"/>
    <property type="molecule type" value="Genomic_DNA"/>
</dbReference>
<dbReference type="OMA" id="PHRHISK"/>
<accession>A0A0B1P6L1</accession>
<dbReference type="HOGENOM" id="CLU_101495_0_0_1"/>
<evidence type="ECO:0000313" key="12">
    <source>
        <dbReference type="Proteomes" id="UP000030854"/>
    </source>
</evidence>
<dbReference type="Pfam" id="PF12597">
    <property type="entry name" value="Cox20"/>
    <property type="match status" value="1"/>
</dbReference>